<dbReference type="GO" id="GO:0051539">
    <property type="term" value="F:4 iron, 4 sulfur cluster binding"/>
    <property type="evidence" value="ECO:0007669"/>
    <property type="project" value="UniProtKB-UniRule"/>
</dbReference>
<evidence type="ECO:0000256" key="10">
    <source>
        <dbReference type="SAM" id="MobiDB-lite"/>
    </source>
</evidence>
<dbReference type="OrthoDB" id="9787898at2"/>
<reference evidence="12 13" key="1">
    <citation type="submission" date="2019-03" db="EMBL/GenBank/DDBJ databases">
        <title>Primorskyibacter sp. SS33 isolated from sediments.</title>
        <authorList>
            <person name="Xunke S."/>
        </authorList>
    </citation>
    <scope>NUCLEOTIDE SEQUENCE [LARGE SCALE GENOMIC DNA]</scope>
    <source>
        <strain evidence="12 13">SS33</strain>
    </source>
</reference>
<dbReference type="Gene3D" id="3.20.20.70">
    <property type="entry name" value="Aldolase class I"/>
    <property type="match status" value="1"/>
</dbReference>
<dbReference type="FunFam" id="3.20.20.70:FF:000040">
    <property type="entry name" value="Lipoyl synthase"/>
    <property type="match status" value="1"/>
</dbReference>
<dbReference type="HAMAP" id="MF_00206">
    <property type="entry name" value="Lipoyl_synth"/>
    <property type="match status" value="1"/>
</dbReference>
<dbReference type="SFLD" id="SFLDG01058">
    <property type="entry name" value="lipoyl_synthase_like"/>
    <property type="match status" value="1"/>
</dbReference>
<evidence type="ECO:0000259" key="11">
    <source>
        <dbReference type="PROSITE" id="PS51918"/>
    </source>
</evidence>
<comment type="function">
    <text evidence="9">Catalyzes the radical-mediated insertion of two sulfur atoms into the C-6 and C-8 positions of the octanoyl moiety bound to the lipoyl domains of lipoate-dependent enzymes, thereby converting the octanoylated domains into lipoylated derivatives.</text>
</comment>
<dbReference type="GO" id="GO:0005737">
    <property type="term" value="C:cytoplasm"/>
    <property type="evidence" value="ECO:0007669"/>
    <property type="project" value="UniProtKB-SubCell"/>
</dbReference>
<keyword evidence="4 9" id="KW-0949">S-adenosyl-L-methionine</keyword>
<evidence type="ECO:0000256" key="3">
    <source>
        <dbReference type="ARBA" id="ARBA00022679"/>
    </source>
</evidence>
<dbReference type="InterPro" id="IPR031691">
    <property type="entry name" value="LIAS_N"/>
</dbReference>
<evidence type="ECO:0000256" key="8">
    <source>
        <dbReference type="ARBA" id="ARBA00047326"/>
    </source>
</evidence>
<dbReference type="AlphaFoldDB" id="A0A4R6A1Q7"/>
<keyword evidence="7 9" id="KW-0411">Iron-sulfur</keyword>
<feature type="binding site" evidence="9">
    <location>
        <position position="71"/>
    </location>
    <ligand>
        <name>[4Fe-4S] cluster</name>
        <dbReference type="ChEBI" id="CHEBI:49883"/>
        <label>1</label>
    </ligand>
</feature>
<comment type="caution">
    <text evidence="12">The sequence shown here is derived from an EMBL/GenBank/DDBJ whole genome shotgun (WGS) entry which is preliminary data.</text>
</comment>
<dbReference type="GO" id="GO:0016992">
    <property type="term" value="F:lipoate synthase activity"/>
    <property type="evidence" value="ECO:0007669"/>
    <property type="project" value="UniProtKB-UniRule"/>
</dbReference>
<comment type="subcellular location">
    <subcellularLocation>
        <location evidence="9">Cytoplasm</location>
    </subcellularLocation>
</comment>
<dbReference type="Pfam" id="PF04055">
    <property type="entry name" value="Radical_SAM"/>
    <property type="match status" value="1"/>
</dbReference>
<evidence type="ECO:0000313" key="13">
    <source>
        <dbReference type="Proteomes" id="UP000295701"/>
    </source>
</evidence>
<comment type="cofactor">
    <cofactor evidence="9">
        <name>[4Fe-4S] cluster</name>
        <dbReference type="ChEBI" id="CHEBI:49883"/>
    </cofactor>
    <text evidence="9">Binds 2 [4Fe-4S] clusters per subunit. One cluster is coordinated with 3 cysteines and an exchangeable S-adenosyl-L-methionine.</text>
</comment>
<feature type="compositionally biased region" description="Polar residues" evidence="10">
    <location>
        <begin position="348"/>
        <end position="359"/>
    </location>
</feature>
<proteinExistence type="inferred from homology"/>
<feature type="region of interest" description="Disordered" evidence="10">
    <location>
        <begin position="323"/>
        <end position="359"/>
    </location>
</feature>
<evidence type="ECO:0000256" key="9">
    <source>
        <dbReference type="HAMAP-Rule" id="MF_00206"/>
    </source>
</evidence>
<dbReference type="PANTHER" id="PTHR10949">
    <property type="entry name" value="LIPOYL SYNTHASE"/>
    <property type="match status" value="1"/>
</dbReference>
<evidence type="ECO:0000256" key="2">
    <source>
        <dbReference type="ARBA" id="ARBA00022490"/>
    </source>
</evidence>
<feature type="binding site" evidence="9">
    <location>
        <position position="300"/>
    </location>
    <ligand>
        <name>[4Fe-4S] cluster</name>
        <dbReference type="ChEBI" id="CHEBI:49883"/>
        <label>1</label>
    </ligand>
</feature>
<keyword evidence="13" id="KW-1185">Reference proteome</keyword>
<dbReference type="SFLD" id="SFLDS00029">
    <property type="entry name" value="Radical_SAM"/>
    <property type="match status" value="1"/>
</dbReference>
<dbReference type="NCBIfam" id="NF009544">
    <property type="entry name" value="PRK12928.1"/>
    <property type="match status" value="1"/>
</dbReference>
<keyword evidence="3 9" id="KW-0808">Transferase</keyword>
<evidence type="ECO:0000256" key="1">
    <source>
        <dbReference type="ARBA" id="ARBA00022485"/>
    </source>
</evidence>
<dbReference type="GO" id="GO:0009249">
    <property type="term" value="P:protein lipoylation"/>
    <property type="evidence" value="ECO:0007669"/>
    <property type="project" value="UniProtKB-UniRule"/>
</dbReference>
<feature type="binding site" evidence="9">
    <location>
        <position position="90"/>
    </location>
    <ligand>
        <name>[4Fe-4S] cluster</name>
        <dbReference type="ChEBI" id="CHEBI:49883"/>
        <label>2</label>
        <note>4Fe-4S-S-AdoMet</note>
    </ligand>
</feature>
<dbReference type="EMBL" id="SNAA01000016">
    <property type="protein sequence ID" value="TDL76625.1"/>
    <property type="molecule type" value="Genomic_DNA"/>
</dbReference>
<evidence type="ECO:0000313" key="12">
    <source>
        <dbReference type="EMBL" id="TDL76625.1"/>
    </source>
</evidence>
<feature type="binding site" evidence="9">
    <location>
        <position position="86"/>
    </location>
    <ligand>
        <name>[4Fe-4S] cluster</name>
        <dbReference type="ChEBI" id="CHEBI:49883"/>
        <label>2</label>
        <note>4Fe-4S-S-AdoMet</note>
    </ligand>
</feature>
<dbReference type="Pfam" id="PF16881">
    <property type="entry name" value="LIAS_N"/>
    <property type="match status" value="1"/>
</dbReference>
<dbReference type="InterPro" id="IPR007197">
    <property type="entry name" value="rSAM"/>
</dbReference>
<organism evidence="12 13">
    <name type="scientific">Palleronia sediminis</name>
    <dbReference type="NCBI Taxonomy" id="2547833"/>
    <lineage>
        <taxon>Bacteria</taxon>
        <taxon>Pseudomonadati</taxon>
        <taxon>Pseudomonadota</taxon>
        <taxon>Alphaproteobacteria</taxon>
        <taxon>Rhodobacterales</taxon>
        <taxon>Roseobacteraceae</taxon>
        <taxon>Palleronia</taxon>
    </lineage>
</organism>
<evidence type="ECO:0000256" key="7">
    <source>
        <dbReference type="ARBA" id="ARBA00023014"/>
    </source>
</evidence>
<dbReference type="PIRSF" id="PIRSF005963">
    <property type="entry name" value="Lipoyl_synth"/>
    <property type="match status" value="1"/>
</dbReference>
<feature type="binding site" evidence="9">
    <location>
        <position position="93"/>
    </location>
    <ligand>
        <name>[4Fe-4S] cluster</name>
        <dbReference type="ChEBI" id="CHEBI:49883"/>
        <label>2</label>
        <note>4Fe-4S-S-AdoMet</note>
    </ligand>
</feature>
<dbReference type="InterPro" id="IPR003698">
    <property type="entry name" value="Lipoyl_synth"/>
</dbReference>
<evidence type="ECO:0000256" key="4">
    <source>
        <dbReference type="ARBA" id="ARBA00022691"/>
    </source>
</evidence>
<dbReference type="InterPro" id="IPR058240">
    <property type="entry name" value="rSAM_sf"/>
</dbReference>
<feature type="region of interest" description="Disordered" evidence="10">
    <location>
        <begin position="1"/>
        <end position="30"/>
    </location>
</feature>
<keyword evidence="2 9" id="KW-0963">Cytoplasm</keyword>
<keyword evidence="6 9" id="KW-0408">Iron</keyword>
<dbReference type="PANTHER" id="PTHR10949:SF0">
    <property type="entry name" value="LIPOYL SYNTHASE, MITOCHONDRIAL"/>
    <property type="match status" value="1"/>
</dbReference>
<dbReference type="SFLD" id="SFLDF00271">
    <property type="entry name" value="lipoyl_synthase"/>
    <property type="match status" value="1"/>
</dbReference>
<evidence type="ECO:0000256" key="5">
    <source>
        <dbReference type="ARBA" id="ARBA00022723"/>
    </source>
</evidence>
<feature type="compositionally biased region" description="Basic and acidic residues" evidence="10">
    <location>
        <begin position="13"/>
        <end position="27"/>
    </location>
</feature>
<comment type="catalytic activity">
    <reaction evidence="8 9">
        <text>[[Fe-S] cluster scaffold protein carrying a second [4Fe-4S](2+) cluster] + N(6)-octanoyl-L-lysyl-[protein] + 2 oxidized [2Fe-2S]-[ferredoxin] + 2 S-adenosyl-L-methionine + 4 H(+) = [[Fe-S] cluster scaffold protein] + N(6)-[(R)-dihydrolipoyl]-L-lysyl-[protein] + 4 Fe(3+) + 2 hydrogen sulfide + 2 5'-deoxyadenosine + 2 L-methionine + 2 reduced [2Fe-2S]-[ferredoxin]</text>
        <dbReference type="Rhea" id="RHEA:16585"/>
        <dbReference type="Rhea" id="RHEA-COMP:9928"/>
        <dbReference type="Rhea" id="RHEA-COMP:10000"/>
        <dbReference type="Rhea" id="RHEA-COMP:10001"/>
        <dbReference type="Rhea" id="RHEA-COMP:10475"/>
        <dbReference type="Rhea" id="RHEA-COMP:14568"/>
        <dbReference type="Rhea" id="RHEA-COMP:14569"/>
        <dbReference type="ChEBI" id="CHEBI:15378"/>
        <dbReference type="ChEBI" id="CHEBI:17319"/>
        <dbReference type="ChEBI" id="CHEBI:29034"/>
        <dbReference type="ChEBI" id="CHEBI:29919"/>
        <dbReference type="ChEBI" id="CHEBI:33722"/>
        <dbReference type="ChEBI" id="CHEBI:33737"/>
        <dbReference type="ChEBI" id="CHEBI:33738"/>
        <dbReference type="ChEBI" id="CHEBI:57844"/>
        <dbReference type="ChEBI" id="CHEBI:59789"/>
        <dbReference type="ChEBI" id="CHEBI:78809"/>
        <dbReference type="ChEBI" id="CHEBI:83100"/>
        <dbReference type="EC" id="2.8.1.8"/>
    </reaction>
</comment>
<keyword evidence="1 9" id="KW-0004">4Fe-4S</keyword>
<dbReference type="NCBIfam" id="NF004019">
    <property type="entry name" value="PRK05481.1"/>
    <property type="match status" value="1"/>
</dbReference>
<dbReference type="CDD" id="cd01335">
    <property type="entry name" value="Radical_SAM"/>
    <property type="match status" value="1"/>
</dbReference>
<protein>
    <recommendedName>
        <fullName evidence="9">Lipoyl synthase</fullName>
        <ecNumber evidence="9">2.8.1.8</ecNumber>
    </recommendedName>
    <alternativeName>
        <fullName evidence="9">Lip-syn</fullName>
        <shortName evidence="9">LS</shortName>
    </alternativeName>
    <alternativeName>
        <fullName evidence="9">Lipoate synthase</fullName>
    </alternativeName>
    <alternativeName>
        <fullName evidence="9">Lipoic acid synthase</fullName>
    </alternativeName>
    <alternativeName>
        <fullName evidence="9">Sulfur insertion protein LipA</fullName>
    </alternativeName>
</protein>
<dbReference type="EC" id="2.8.1.8" evidence="9"/>
<dbReference type="GO" id="GO:0046872">
    <property type="term" value="F:metal ion binding"/>
    <property type="evidence" value="ECO:0007669"/>
    <property type="project" value="UniProtKB-KW"/>
</dbReference>
<dbReference type="SMART" id="SM00729">
    <property type="entry name" value="Elp3"/>
    <property type="match status" value="1"/>
</dbReference>
<dbReference type="InterPro" id="IPR013785">
    <property type="entry name" value="Aldolase_TIM"/>
</dbReference>
<feature type="binding site" evidence="9">
    <location>
        <position position="60"/>
    </location>
    <ligand>
        <name>[4Fe-4S] cluster</name>
        <dbReference type="ChEBI" id="CHEBI:49883"/>
        <label>1</label>
    </ligand>
</feature>
<dbReference type="PROSITE" id="PS51918">
    <property type="entry name" value="RADICAL_SAM"/>
    <property type="match status" value="1"/>
</dbReference>
<evidence type="ECO:0000256" key="6">
    <source>
        <dbReference type="ARBA" id="ARBA00023004"/>
    </source>
</evidence>
<dbReference type="InterPro" id="IPR006638">
    <property type="entry name" value="Elp3/MiaA/NifB-like_rSAM"/>
</dbReference>
<sequence length="359" mass="39802">MRTVMPRDLTIPDQRHPEKAHRPETARQPKPAWIRVKAPTSAGYRATRDTIREHRLVTVCEEAGCPNVGECWSQGHATMMIMGEICTRGCTFCNVATGRPDNLDTFEPGRVADAVARLGLNHVVVTSVDRDDLADGGAGHFAQTIRAIRHRAPGTTIEVLTPDFLRCGPEALETVVAARPDVFNHNLETVPGLYPEVRPGARYFHSLRLLQRVKELDPQIFTKSGIMVGLGEDRQSVLQVMDDMRSASVDFLTIGQYLQPTSRHHAVVRFIHPDEFGAFERAAWGKGFLMVSATPLTRSSYHAGNDFQRLREARRKGLRMAMDNGLNNQESRMEKWSGHEGTGGDEASLSSSGNPRGIT</sequence>
<dbReference type="SUPFAM" id="SSF102114">
    <property type="entry name" value="Radical SAM enzymes"/>
    <property type="match status" value="1"/>
</dbReference>
<feature type="domain" description="Radical SAM core" evidence="11">
    <location>
        <begin position="72"/>
        <end position="289"/>
    </location>
</feature>
<dbReference type="NCBIfam" id="TIGR00510">
    <property type="entry name" value="lipA"/>
    <property type="match status" value="1"/>
</dbReference>
<name>A0A4R6A1Q7_9RHOB</name>
<dbReference type="UniPathway" id="UPA00538">
    <property type="reaction ID" value="UER00593"/>
</dbReference>
<keyword evidence="5 9" id="KW-0479">Metal-binding</keyword>
<feature type="binding site" evidence="9">
    <location>
        <position position="65"/>
    </location>
    <ligand>
        <name>[4Fe-4S] cluster</name>
        <dbReference type="ChEBI" id="CHEBI:49883"/>
        <label>1</label>
    </ligand>
</feature>
<comment type="pathway">
    <text evidence="9">Protein modification; protein lipoylation via endogenous pathway; protein N(6)-(lipoyl)lysine from octanoyl-[acyl-carrier-protein]: step 2/2.</text>
</comment>
<accession>A0A4R6A1Q7</accession>
<gene>
    <name evidence="9 12" type="primary">lipA</name>
    <name evidence="12" type="ORF">E2L08_13590</name>
</gene>
<dbReference type="Proteomes" id="UP000295701">
    <property type="component" value="Unassembled WGS sequence"/>
</dbReference>
<comment type="similarity">
    <text evidence="9">Belongs to the radical SAM superfamily. Lipoyl synthase family.</text>
</comment>